<keyword evidence="3" id="KW-1185">Reference proteome</keyword>
<dbReference type="CDD" id="cd05154">
    <property type="entry name" value="ACAD10_11_N-like"/>
    <property type="match status" value="1"/>
</dbReference>
<gene>
    <name evidence="2" type="ORF">KI387_009951</name>
</gene>
<dbReference type="SUPFAM" id="SSF56112">
    <property type="entry name" value="Protein kinase-like (PK-like)"/>
    <property type="match status" value="1"/>
</dbReference>
<proteinExistence type="predicted"/>
<sequence length="141" mass="16077">AALEMVAQTSSMIGQVQLTHRFDESSLIRYAQANIEGFPYPLEKFKVLQFGHGQSNPTFFLEAESYVLVKRYVLRKKPPGKLLKSAHAIEREFQVFAALGKYSEVPVPKVFCLCTDIDVIGTPFYIMEYLEGRIFFGSWIT</sequence>
<evidence type="ECO:0000313" key="3">
    <source>
        <dbReference type="Proteomes" id="UP000824469"/>
    </source>
</evidence>
<dbReference type="OMA" id="LEWRIFV"/>
<evidence type="ECO:0000259" key="1">
    <source>
        <dbReference type="Pfam" id="PF01636"/>
    </source>
</evidence>
<dbReference type="PANTHER" id="PTHR47829">
    <property type="entry name" value="HYDROLASE, PUTATIVE (AFU_ORTHOLOGUE AFUA_1G12880)-RELATED"/>
    <property type="match status" value="1"/>
</dbReference>
<dbReference type="InterPro" id="IPR041726">
    <property type="entry name" value="ACAD10_11_N"/>
</dbReference>
<dbReference type="InterPro" id="IPR002575">
    <property type="entry name" value="Aminoglycoside_PTrfase"/>
</dbReference>
<comment type="caution">
    <text evidence="2">The sequence shown here is derived from an EMBL/GenBank/DDBJ whole genome shotgun (WGS) entry which is preliminary data.</text>
</comment>
<name>A0AA38FKB3_TAXCH</name>
<dbReference type="AlphaFoldDB" id="A0AA38FKB3"/>
<protein>
    <recommendedName>
        <fullName evidence="1">Aminoglycoside phosphotransferase domain-containing protein</fullName>
    </recommendedName>
</protein>
<dbReference type="EMBL" id="JAHRHJ020000008">
    <property type="protein sequence ID" value="KAH9305547.1"/>
    <property type="molecule type" value="Genomic_DNA"/>
</dbReference>
<feature type="non-terminal residue" evidence="2">
    <location>
        <position position="1"/>
    </location>
</feature>
<dbReference type="InterPro" id="IPR052898">
    <property type="entry name" value="ACAD10-like"/>
</dbReference>
<evidence type="ECO:0000313" key="2">
    <source>
        <dbReference type="EMBL" id="KAH9305547.1"/>
    </source>
</evidence>
<reference evidence="2 3" key="1">
    <citation type="journal article" date="2021" name="Nat. Plants">
        <title>The Taxus genome provides insights into paclitaxel biosynthesis.</title>
        <authorList>
            <person name="Xiong X."/>
            <person name="Gou J."/>
            <person name="Liao Q."/>
            <person name="Li Y."/>
            <person name="Zhou Q."/>
            <person name="Bi G."/>
            <person name="Li C."/>
            <person name="Du R."/>
            <person name="Wang X."/>
            <person name="Sun T."/>
            <person name="Guo L."/>
            <person name="Liang H."/>
            <person name="Lu P."/>
            <person name="Wu Y."/>
            <person name="Zhang Z."/>
            <person name="Ro D.K."/>
            <person name="Shang Y."/>
            <person name="Huang S."/>
            <person name="Yan J."/>
        </authorList>
    </citation>
    <scope>NUCLEOTIDE SEQUENCE [LARGE SCALE GENOMIC DNA]</scope>
    <source>
        <strain evidence="2">Ta-2019</strain>
    </source>
</reference>
<dbReference type="PANTHER" id="PTHR47829:SF3">
    <property type="entry name" value="AMINOGLYCOSIDE PHOSPHOTRANSFERASE DOMAIN-CONTAINING PROTEIN"/>
    <property type="match status" value="1"/>
</dbReference>
<dbReference type="Gene3D" id="3.30.200.20">
    <property type="entry name" value="Phosphorylase Kinase, domain 1"/>
    <property type="match status" value="1"/>
</dbReference>
<feature type="non-terminal residue" evidence="2">
    <location>
        <position position="141"/>
    </location>
</feature>
<feature type="domain" description="Aminoglycoside phosphotransferase" evidence="1">
    <location>
        <begin position="47"/>
        <end position="135"/>
    </location>
</feature>
<dbReference type="Proteomes" id="UP000824469">
    <property type="component" value="Unassembled WGS sequence"/>
</dbReference>
<dbReference type="InterPro" id="IPR011009">
    <property type="entry name" value="Kinase-like_dom_sf"/>
</dbReference>
<accession>A0AA38FKB3</accession>
<dbReference type="Pfam" id="PF01636">
    <property type="entry name" value="APH"/>
    <property type="match status" value="1"/>
</dbReference>
<organism evidence="2 3">
    <name type="scientific">Taxus chinensis</name>
    <name type="common">Chinese yew</name>
    <name type="synonym">Taxus wallichiana var. chinensis</name>
    <dbReference type="NCBI Taxonomy" id="29808"/>
    <lineage>
        <taxon>Eukaryota</taxon>
        <taxon>Viridiplantae</taxon>
        <taxon>Streptophyta</taxon>
        <taxon>Embryophyta</taxon>
        <taxon>Tracheophyta</taxon>
        <taxon>Spermatophyta</taxon>
        <taxon>Pinopsida</taxon>
        <taxon>Pinidae</taxon>
        <taxon>Conifers II</taxon>
        <taxon>Cupressales</taxon>
        <taxon>Taxaceae</taxon>
        <taxon>Taxus</taxon>
    </lineage>
</organism>